<comment type="caution">
    <text evidence="11">The sequence shown here is derived from an EMBL/GenBank/DDBJ whole genome shotgun (WGS) entry which is preliminary data.</text>
</comment>
<dbReference type="Proteomes" id="UP001610063">
    <property type="component" value="Unassembled WGS sequence"/>
</dbReference>
<name>A0ABW7NH43_9BACT</name>
<evidence type="ECO:0000256" key="7">
    <source>
        <dbReference type="ARBA" id="ARBA00022741"/>
    </source>
</evidence>
<dbReference type="Pfam" id="PF02367">
    <property type="entry name" value="TsaE"/>
    <property type="match status" value="1"/>
</dbReference>
<keyword evidence="8" id="KW-0067">ATP-binding</keyword>
<proteinExistence type="inferred from homology"/>
<evidence type="ECO:0000256" key="1">
    <source>
        <dbReference type="ARBA" id="ARBA00004496"/>
    </source>
</evidence>
<dbReference type="PANTHER" id="PTHR33540">
    <property type="entry name" value="TRNA THREONYLCARBAMOYLADENOSINE BIOSYNTHESIS PROTEIN TSAE"/>
    <property type="match status" value="1"/>
</dbReference>
<comment type="subcellular location">
    <subcellularLocation>
        <location evidence="1">Cytoplasm</location>
    </subcellularLocation>
</comment>
<dbReference type="InterPro" id="IPR003442">
    <property type="entry name" value="T6A_TsaE"/>
</dbReference>
<gene>
    <name evidence="11" type="primary">tsaE</name>
    <name evidence="11" type="ORF">ACHKAR_18705</name>
</gene>
<protein>
    <recommendedName>
        <fullName evidence="3">tRNA threonylcarbamoyladenosine biosynthesis protein TsaE</fullName>
    </recommendedName>
    <alternativeName>
        <fullName evidence="10">t(6)A37 threonylcarbamoyladenosine biosynthesis protein TsaE</fullName>
    </alternativeName>
</protein>
<dbReference type="Gene3D" id="3.40.50.300">
    <property type="entry name" value="P-loop containing nucleotide triphosphate hydrolases"/>
    <property type="match status" value="1"/>
</dbReference>
<evidence type="ECO:0000256" key="5">
    <source>
        <dbReference type="ARBA" id="ARBA00022694"/>
    </source>
</evidence>
<comment type="similarity">
    <text evidence="2">Belongs to the TsaE family.</text>
</comment>
<dbReference type="EMBL" id="JBIPKE010000020">
    <property type="protein sequence ID" value="MFH6985489.1"/>
    <property type="molecule type" value="Genomic_DNA"/>
</dbReference>
<keyword evidence="7" id="KW-0547">Nucleotide-binding</keyword>
<dbReference type="NCBIfam" id="TIGR00150">
    <property type="entry name" value="T6A_YjeE"/>
    <property type="match status" value="1"/>
</dbReference>
<evidence type="ECO:0000313" key="11">
    <source>
        <dbReference type="EMBL" id="MFH6985489.1"/>
    </source>
</evidence>
<evidence type="ECO:0000313" key="12">
    <source>
        <dbReference type="Proteomes" id="UP001610063"/>
    </source>
</evidence>
<evidence type="ECO:0000256" key="2">
    <source>
        <dbReference type="ARBA" id="ARBA00007599"/>
    </source>
</evidence>
<reference evidence="11 12" key="1">
    <citation type="journal article" date="2013" name="Int. J. Syst. Evol. Microbiol.">
        <title>Marinoscillum luteum sp. nov., isolated from marine sediment.</title>
        <authorList>
            <person name="Cha I.T."/>
            <person name="Park S.J."/>
            <person name="Kim S.J."/>
            <person name="Kim J.G."/>
            <person name="Jung M.Y."/>
            <person name="Shin K.S."/>
            <person name="Kwon K.K."/>
            <person name="Yang S.H."/>
            <person name="Seo Y.S."/>
            <person name="Rhee S.K."/>
        </authorList>
    </citation>
    <scope>NUCLEOTIDE SEQUENCE [LARGE SCALE GENOMIC DNA]</scope>
    <source>
        <strain evidence="11 12">KCTC 23939</strain>
    </source>
</reference>
<evidence type="ECO:0000256" key="8">
    <source>
        <dbReference type="ARBA" id="ARBA00022840"/>
    </source>
</evidence>
<sequence>MKTILISEEGELNAVADALLPLLTAQRIVCFNGEMGAGKTTLIKVICERLGVQDPMSSPTFSIVNEYRDTEDDPIYHFDFYRVEKLQEALDIGVDEYFYSGDICLIEWPEMIKELIPENHLEISIKLVGDNGREITIASHGG</sequence>
<keyword evidence="5" id="KW-0819">tRNA processing</keyword>
<keyword evidence="6" id="KW-0479">Metal-binding</keyword>
<dbReference type="SUPFAM" id="SSF52540">
    <property type="entry name" value="P-loop containing nucleoside triphosphate hydrolases"/>
    <property type="match status" value="1"/>
</dbReference>
<dbReference type="InterPro" id="IPR027417">
    <property type="entry name" value="P-loop_NTPase"/>
</dbReference>
<evidence type="ECO:0000256" key="4">
    <source>
        <dbReference type="ARBA" id="ARBA00022490"/>
    </source>
</evidence>
<organism evidence="11 12">
    <name type="scientific">Marinoscillum luteum</name>
    <dbReference type="NCBI Taxonomy" id="861051"/>
    <lineage>
        <taxon>Bacteria</taxon>
        <taxon>Pseudomonadati</taxon>
        <taxon>Bacteroidota</taxon>
        <taxon>Cytophagia</taxon>
        <taxon>Cytophagales</taxon>
        <taxon>Reichenbachiellaceae</taxon>
        <taxon>Marinoscillum</taxon>
    </lineage>
</organism>
<keyword evidence="12" id="KW-1185">Reference proteome</keyword>
<keyword evidence="4" id="KW-0963">Cytoplasm</keyword>
<dbReference type="PANTHER" id="PTHR33540:SF2">
    <property type="entry name" value="TRNA THREONYLCARBAMOYLADENOSINE BIOSYNTHESIS PROTEIN TSAE"/>
    <property type="match status" value="1"/>
</dbReference>
<evidence type="ECO:0000256" key="6">
    <source>
        <dbReference type="ARBA" id="ARBA00022723"/>
    </source>
</evidence>
<keyword evidence="9" id="KW-0460">Magnesium</keyword>
<dbReference type="RefSeq" id="WP_395418936.1">
    <property type="nucleotide sequence ID" value="NZ_JBIPKE010000020.1"/>
</dbReference>
<evidence type="ECO:0000256" key="10">
    <source>
        <dbReference type="ARBA" id="ARBA00032441"/>
    </source>
</evidence>
<evidence type="ECO:0000256" key="3">
    <source>
        <dbReference type="ARBA" id="ARBA00019010"/>
    </source>
</evidence>
<evidence type="ECO:0000256" key="9">
    <source>
        <dbReference type="ARBA" id="ARBA00022842"/>
    </source>
</evidence>
<accession>A0ABW7NH43</accession>